<keyword evidence="1" id="KW-1133">Transmembrane helix</keyword>
<sequence length="192" mass="22089">MNPIINALIFLINAGFGLYILLLVLRFLLVFSQDSMRSPPALLVIKLTRIPLVYLYSFIPRVKNIDLATLLLIFLSEFIKLLLTFWLYGQKLSLLGLIFLSVINIIYFFIYFYIFSIIIQAILSFIAPDDGYRQNPISEFLHRLNRPLLNPIRNIVKPLNGFDFSPLIAVLTLQLLVILAVDPLALLFRSLM</sequence>
<protein>
    <recommendedName>
        <fullName evidence="4">YggT family protein</fullName>
    </recommendedName>
</protein>
<feature type="transmembrane region" description="Helical" evidence="1">
    <location>
        <begin position="167"/>
        <end position="188"/>
    </location>
</feature>
<keyword evidence="1" id="KW-0472">Membrane</keyword>
<dbReference type="Pfam" id="PF02325">
    <property type="entry name" value="CCB3_YggT"/>
    <property type="match status" value="2"/>
</dbReference>
<dbReference type="RefSeq" id="WP_086488818.1">
    <property type="nucleotide sequence ID" value="NZ_MSLT01000019.1"/>
</dbReference>
<dbReference type="AlphaFoldDB" id="A0A251X5E8"/>
<proteinExistence type="predicted"/>
<reference evidence="2 3" key="1">
    <citation type="submission" date="2016-12" db="EMBL/GenBank/DDBJ databases">
        <title>Thioflexothrix psekupsii D3 genome sequencing and assembly.</title>
        <authorList>
            <person name="Fomenkov A."/>
            <person name="Vincze T."/>
            <person name="Grabovich M."/>
            <person name="Anton B.P."/>
            <person name="Dubinina G."/>
            <person name="Orlova M."/>
            <person name="Belousova E."/>
            <person name="Roberts R.J."/>
        </authorList>
    </citation>
    <scope>NUCLEOTIDE SEQUENCE [LARGE SCALE GENOMIC DNA]</scope>
    <source>
        <strain evidence="2">D3</strain>
    </source>
</reference>
<evidence type="ECO:0000313" key="3">
    <source>
        <dbReference type="Proteomes" id="UP000194798"/>
    </source>
</evidence>
<dbReference type="GO" id="GO:0016020">
    <property type="term" value="C:membrane"/>
    <property type="evidence" value="ECO:0007669"/>
    <property type="project" value="InterPro"/>
</dbReference>
<organism evidence="2 3">
    <name type="scientific">Thioflexithrix psekupsensis</name>
    <dbReference type="NCBI Taxonomy" id="1570016"/>
    <lineage>
        <taxon>Bacteria</taxon>
        <taxon>Pseudomonadati</taxon>
        <taxon>Pseudomonadota</taxon>
        <taxon>Gammaproteobacteria</taxon>
        <taxon>Thiotrichales</taxon>
        <taxon>Thioflexithrix</taxon>
    </lineage>
</organism>
<dbReference type="EMBL" id="MSLT01000019">
    <property type="protein sequence ID" value="OUD12879.1"/>
    <property type="molecule type" value="Genomic_DNA"/>
</dbReference>
<feature type="transmembrane region" description="Helical" evidence="1">
    <location>
        <begin position="65"/>
        <end position="87"/>
    </location>
</feature>
<keyword evidence="1" id="KW-0812">Transmembrane</keyword>
<name>A0A251X5E8_9GAMM</name>
<feature type="transmembrane region" description="Helical" evidence="1">
    <location>
        <begin position="94"/>
        <end position="127"/>
    </location>
</feature>
<accession>A0A251X5E8</accession>
<dbReference type="InterPro" id="IPR003425">
    <property type="entry name" value="CCB3/YggT"/>
</dbReference>
<dbReference type="Proteomes" id="UP000194798">
    <property type="component" value="Unassembled WGS sequence"/>
</dbReference>
<gene>
    <name evidence="2" type="ORF">TPSD3_12080</name>
</gene>
<evidence type="ECO:0008006" key="4">
    <source>
        <dbReference type="Google" id="ProtNLM"/>
    </source>
</evidence>
<keyword evidence="3" id="KW-1185">Reference proteome</keyword>
<feature type="transmembrane region" description="Helical" evidence="1">
    <location>
        <begin position="6"/>
        <end position="29"/>
    </location>
</feature>
<dbReference type="OrthoDB" id="9806665at2"/>
<comment type="caution">
    <text evidence="2">The sequence shown here is derived from an EMBL/GenBank/DDBJ whole genome shotgun (WGS) entry which is preliminary data.</text>
</comment>
<evidence type="ECO:0000256" key="1">
    <source>
        <dbReference type="SAM" id="Phobius"/>
    </source>
</evidence>
<evidence type="ECO:0000313" key="2">
    <source>
        <dbReference type="EMBL" id="OUD12879.1"/>
    </source>
</evidence>